<gene>
    <name evidence="1" type="ORF">EGYM00163_LOCUS38371</name>
</gene>
<reference evidence="1" key="1">
    <citation type="submission" date="2021-01" db="EMBL/GenBank/DDBJ databases">
        <authorList>
            <person name="Corre E."/>
            <person name="Pelletier E."/>
            <person name="Niang G."/>
            <person name="Scheremetjew M."/>
            <person name="Finn R."/>
            <person name="Kale V."/>
            <person name="Holt S."/>
            <person name="Cochrane G."/>
            <person name="Meng A."/>
            <person name="Brown T."/>
            <person name="Cohen L."/>
        </authorList>
    </citation>
    <scope>NUCLEOTIDE SEQUENCE</scope>
    <source>
        <strain evidence="1">CCMP1594</strain>
    </source>
</reference>
<dbReference type="EMBL" id="HBJA01111247">
    <property type="protein sequence ID" value="CAE0827110.1"/>
    <property type="molecule type" value="Transcribed_RNA"/>
</dbReference>
<proteinExistence type="predicted"/>
<name>A0A7S4G6P6_9EUGL</name>
<sequence length="127" mass="14477">MSMHIVLFSLMRAFRAQQCILGVVLGSLHFSYIFLVFHFCRAILTAGMFPTIAQQMASLHPFFSFQAYNDSIAPDWADTCWSGCYDCVAWHARHFTILLEWLTANARLPDCPATVTELLTRLQATRI</sequence>
<dbReference type="AlphaFoldDB" id="A0A7S4G6P6"/>
<protein>
    <submittedName>
        <fullName evidence="1">Uncharacterized protein</fullName>
    </submittedName>
</protein>
<evidence type="ECO:0000313" key="1">
    <source>
        <dbReference type="EMBL" id="CAE0827110.1"/>
    </source>
</evidence>
<organism evidence="1">
    <name type="scientific">Eutreptiella gymnastica</name>
    <dbReference type="NCBI Taxonomy" id="73025"/>
    <lineage>
        <taxon>Eukaryota</taxon>
        <taxon>Discoba</taxon>
        <taxon>Euglenozoa</taxon>
        <taxon>Euglenida</taxon>
        <taxon>Spirocuta</taxon>
        <taxon>Euglenophyceae</taxon>
        <taxon>Eutreptiales</taxon>
        <taxon>Eutreptiaceae</taxon>
        <taxon>Eutreptiella</taxon>
    </lineage>
</organism>
<accession>A0A7S4G6P6</accession>